<dbReference type="Proteomes" id="UP000002899">
    <property type="component" value="Chromosome I"/>
</dbReference>
<evidence type="ECO:0000313" key="2">
    <source>
        <dbReference type="Proteomes" id="UP000002899"/>
    </source>
</evidence>
<accession>A0A1N6LX80</accession>
<proteinExistence type="predicted"/>
<reference evidence="1 2" key="3">
    <citation type="journal article" date="2016" name="Sci. Rep.">
        <title>Genome-wide diversity and gene expression profiling of Babesia microti isolates identify polymorphic genes that mediate host-pathogen interactions.</title>
        <authorList>
            <person name="Silva J.C."/>
            <person name="Cornillot E."/>
            <person name="McCracken C."/>
            <person name="Usmani-Brown S."/>
            <person name="Dwivedi A."/>
            <person name="Ifeonu O.O."/>
            <person name="Crabtree J."/>
            <person name="Gotia H.T."/>
            <person name="Virji A.Z."/>
            <person name="Reynes C."/>
            <person name="Colinge J."/>
            <person name="Kumar V."/>
            <person name="Lawres L."/>
            <person name="Pazzi J.E."/>
            <person name="Pablo J.V."/>
            <person name="Hung C."/>
            <person name="Brancato J."/>
            <person name="Kumari P."/>
            <person name="Orvis J."/>
            <person name="Tretina K."/>
            <person name="Chibucos M."/>
            <person name="Ott S."/>
            <person name="Sadzewicz L."/>
            <person name="Sengamalay N."/>
            <person name="Shetty A.C."/>
            <person name="Su Q."/>
            <person name="Tallon L."/>
            <person name="Fraser C.M."/>
            <person name="Frutos R."/>
            <person name="Molina D.M."/>
            <person name="Krause P.J."/>
            <person name="Ben Mamoun C."/>
        </authorList>
    </citation>
    <scope>NUCLEOTIDE SEQUENCE [LARGE SCALE GENOMIC DNA]</scope>
    <source>
        <strain evidence="1 2">RI</strain>
    </source>
</reference>
<name>A0A1N6LX80_BABMR</name>
<reference evidence="1 2" key="1">
    <citation type="journal article" date="2012" name="Nucleic Acids Res.">
        <title>Sequencing of the smallest Apicomplexan genome from the human pathogen Babesia microti.</title>
        <authorList>
            <person name="Cornillot E."/>
            <person name="Hadj-Kaddour K."/>
            <person name="Dassouli A."/>
            <person name="Noel B."/>
            <person name="Ranwez V."/>
            <person name="Vacherie B."/>
            <person name="Augagneur Y."/>
            <person name="Bres V."/>
            <person name="Duclos A."/>
            <person name="Randazzo S."/>
            <person name="Carcy B."/>
            <person name="Debierre-Grockiego F."/>
            <person name="Delbecq S."/>
            <person name="Moubri-Menage K."/>
            <person name="Shams-Eldin H."/>
            <person name="Usmani-Brown S."/>
            <person name="Bringaud F."/>
            <person name="Wincker P."/>
            <person name="Vivares C.P."/>
            <person name="Schwarz R.T."/>
            <person name="Schetters T.P."/>
            <person name="Krause P.J."/>
            <person name="Gorenflot A."/>
            <person name="Berry V."/>
            <person name="Barbe V."/>
            <person name="Ben Mamoun C."/>
        </authorList>
    </citation>
    <scope>NUCLEOTIDE SEQUENCE [LARGE SCALE GENOMIC DNA]</scope>
    <source>
        <strain evidence="1 2">RI</strain>
    </source>
</reference>
<reference evidence="1 2" key="2">
    <citation type="journal article" date="2013" name="PLoS ONE">
        <title>Whole genome mapping and re-organization of the nuclear and mitochondrial genomes of Babesia microti isolates.</title>
        <authorList>
            <person name="Cornillot E."/>
            <person name="Dassouli A."/>
            <person name="Garg A."/>
            <person name="Pachikara N."/>
            <person name="Randazzo S."/>
            <person name="Depoix D."/>
            <person name="Carcy B."/>
            <person name="Delbecq S."/>
            <person name="Frutos R."/>
            <person name="Silva J.C."/>
            <person name="Sutton R."/>
            <person name="Krause P.J."/>
            <person name="Mamoun C.B."/>
        </authorList>
    </citation>
    <scope>NUCLEOTIDE SEQUENCE [LARGE SCALE GENOMIC DNA]</scope>
    <source>
        <strain evidence="1 2">RI</strain>
    </source>
</reference>
<dbReference type="RefSeq" id="XP_021337585.1">
    <property type="nucleotide sequence ID" value="XM_021483007.1"/>
</dbReference>
<dbReference type="KEGG" id="bmic:BMR1_01G03535"/>
<sequence length="51" mass="5921">MVNEVRYAISEFVKYFHANITKYKEEGIDIDSDIVSSFDLFVGITTNIKMQ</sequence>
<keyword evidence="2" id="KW-1185">Reference proteome</keyword>
<dbReference type="EMBL" id="FO082871">
    <property type="protein sequence ID" value="SIO73489.1"/>
    <property type="molecule type" value="Genomic_DNA"/>
</dbReference>
<organism evidence="1 2">
    <name type="scientific">Babesia microti (strain RI)</name>
    <dbReference type="NCBI Taxonomy" id="1133968"/>
    <lineage>
        <taxon>Eukaryota</taxon>
        <taxon>Sar</taxon>
        <taxon>Alveolata</taxon>
        <taxon>Apicomplexa</taxon>
        <taxon>Aconoidasida</taxon>
        <taxon>Piroplasmida</taxon>
        <taxon>Babesiidae</taxon>
        <taxon>Babesia</taxon>
    </lineage>
</organism>
<evidence type="ECO:0000313" key="1">
    <source>
        <dbReference type="EMBL" id="SIO73489.1"/>
    </source>
</evidence>
<protein>
    <submittedName>
        <fullName evidence="1">BMN1-like protein, partial (C-term)</fullName>
    </submittedName>
</protein>
<dbReference type="AlphaFoldDB" id="A0A1N6LX80"/>
<dbReference type="GeneID" id="24423789"/>
<gene>
    <name evidence="1" type="ORF">BMR1_01G03535</name>
</gene>
<dbReference type="VEuPathDB" id="PiroplasmaDB:BMR1_01G03535"/>